<dbReference type="Pfam" id="PF13443">
    <property type="entry name" value="HTH_26"/>
    <property type="match status" value="1"/>
</dbReference>
<evidence type="ECO:0000259" key="1">
    <source>
        <dbReference type="PROSITE" id="PS50943"/>
    </source>
</evidence>
<evidence type="ECO:0000313" key="2">
    <source>
        <dbReference type="EMBL" id="CDC03689.1"/>
    </source>
</evidence>
<protein>
    <recommendedName>
        <fullName evidence="1">HTH cro/C1-type domain-containing protein</fullName>
    </recommendedName>
</protein>
<dbReference type="CDD" id="cd00093">
    <property type="entry name" value="HTH_XRE"/>
    <property type="match status" value="1"/>
</dbReference>
<evidence type="ECO:0000313" key="3">
    <source>
        <dbReference type="Proteomes" id="UP000018168"/>
    </source>
</evidence>
<sequence length="67" mass="7357">MKLDRIKLITEMARRRMTVVEMAKITGISRVTITNVRSGKSCSAAVGYAIAKALNMDPADLLETTED</sequence>
<dbReference type="EMBL" id="CBEP010000014">
    <property type="protein sequence ID" value="CDC03689.1"/>
    <property type="molecule type" value="Genomic_DNA"/>
</dbReference>
<dbReference type="GO" id="GO:0003677">
    <property type="term" value="F:DNA binding"/>
    <property type="evidence" value="ECO:0007669"/>
    <property type="project" value="InterPro"/>
</dbReference>
<dbReference type="Proteomes" id="UP000018168">
    <property type="component" value="Unassembled WGS sequence"/>
</dbReference>
<reference evidence="2" key="1">
    <citation type="submission" date="2012-11" db="EMBL/GenBank/DDBJ databases">
        <title>Dependencies among metagenomic species, viruses, plasmids and units of genetic variation.</title>
        <authorList>
            <person name="Nielsen H.B."/>
            <person name="Almeida M."/>
            <person name="Juncker A.S."/>
            <person name="Rasmussen S."/>
            <person name="Li J."/>
            <person name="Sunagawa S."/>
            <person name="Plichta D."/>
            <person name="Gautier L."/>
            <person name="Le Chatelier E."/>
            <person name="Peletier E."/>
            <person name="Bonde I."/>
            <person name="Nielsen T."/>
            <person name="Manichanh C."/>
            <person name="Arumugam M."/>
            <person name="Batto J."/>
            <person name="Santos M.B.Q.D."/>
            <person name="Blom N."/>
            <person name="Borruel N."/>
            <person name="Burgdorf K.S."/>
            <person name="Boumezbeur F."/>
            <person name="Casellas F."/>
            <person name="Dore J."/>
            <person name="Guarner F."/>
            <person name="Hansen T."/>
            <person name="Hildebrand F."/>
            <person name="Kaas R.S."/>
            <person name="Kennedy S."/>
            <person name="Kristiansen K."/>
            <person name="Kultima J.R."/>
            <person name="Leonard P."/>
            <person name="Levenez F."/>
            <person name="Lund O."/>
            <person name="Moumen B."/>
            <person name="Le Paslier D."/>
            <person name="Pons N."/>
            <person name="Pedersen O."/>
            <person name="Prifti E."/>
            <person name="Qin J."/>
            <person name="Raes J."/>
            <person name="Tap J."/>
            <person name="Tims S."/>
            <person name="Ussery D.W."/>
            <person name="Yamada T."/>
            <person name="MetaHit consortium"/>
            <person name="Renault P."/>
            <person name="Sicheritz-Ponten T."/>
            <person name="Bork P."/>
            <person name="Wang J."/>
            <person name="Brunak S."/>
            <person name="Ehrlich S.D."/>
        </authorList>
    </citation>
    <scope>NUCLEOTIDE SEQUENCE [LARGE SCALE GENOMIC DNA]</scope>
</reference>
<dbReference type="PROSITE" id="PS50943">
    <property type="entry name" value="HTH_CROC1"/>
    <property type="match status" value="1"/>
</dbReference>
<accession>R6N5R9</accession>
<proteinExistence type="predicted"/>
<comment type="caution">
    <text evidence="2">The sequence shown here is derived from an EMBL/GenBank/DDBJ whole genome shotgun (WGS) entry which is preliminary data.</text>
</comment>
<dbReference type="InterPro" id="IPR001387">
    <property type="entry name" value="Cro/C1-type_HTH"/>
</dbReference>
<organism evidence="2 3">
    <name type="scientific">[Clostridium] leptum CAG:27</name>
    <dbReference type="NCBI Taxonomy" id="1263068"/>
    <lineage>
        <taxon>Bacteria</taxon>
        <taxon>Bacillati</taxon>
        <taxon>Bacillota</taxon>
        <taxon>Clostridia</taxon>
        <taxon>Eubacteriales</taxon>
        <taxon>Oscillospiraceae</taxon>
        <taxon>Oscillospiraceae incertae sedis</taxon>
    </lineage>
</organism>
<feature type="domain" description="HTH cro/C1-type" evidence="1">
    <location>
        <begin position="8"/>
        <end position="61"/>
    </location>
</feature>
<dbReference type="SUPFAM" id="SSF47413">
    <property type="entry name" value="lambda repressor-like DNA-binding domains"/>
    <property type="match status" value="1"/>
</dbReference>
<dbReference type="AlphaFoldDB" id="R6N5R9"/>
<gene>
    <name evidence="2" type="ORF">BN578_01690</name>
</gene>
<dbReference type="Gene3D" id="1.10.260.40">
    <property type="entry name" value="lambda repressor-like DNA-binding domains"/>
    <property type="match status" value="1"/>
</dbReference>
<dbReference type="SMART" id="SM00530">
    <property type="entry name" value="HTH_XRE"/>
    <property type="match status" value="1"/>
</dbReference>
<dbReference type="InterPro" id="IPR010982">
    <property type="entry name" value="Lambda_DNA-bd_dom_sf"/>
</dbReference>
<name>R6N5R9_9FIRM</name>